<dbReference type="Proteomes" id="UP001221546">
    <property type="component" value="Chromosome"/>
</dbReference>
<reference evidence="1 2" key="1">
    <citation type="submission" date="2023-04" db="EMBL/GenBank/DDBJ databases">
        <title>Australian commercial rhizobial inoculants.</title>
        <authorList>
            <person name="Kohlmeier M.G."/>
            <person name="O'Hara G.W."/>
            <person name="Colombi E."/>
            <person name="Ramsay J.P."/>
            <person name="Terpolilli J."/>
        </authorList>
    </citation>
    <scope>NUCLEOTIDE SEQUENCE [LARGE SCALE GENOMIC DNA]</scope>
    <source>
        <strain evidence="1 2">CB627</strain>
    </source>
</reference>
<proteinExistence type="predicted"/>
<accession>A0ABY8JFA5</accession>
<sequence length="83" mass="9077">MPPLLDIRSPLLGEFRKQHADVLLLGLAELPPCRHDLLQALGSTDQYSVGRSGRNPVDRLFFSRVGAQVNGGQQRQAEEAPTA</sequence>
<dbReference type="EMBL" id="CP121646">
    <property type="protein sequence ID" value="WFU62638.1"/>
    <property type="molecule type" value="Genomic_DNA"/>
</dbReference>
<name>A0ABY8JFA5_9BRAD</name>
<evidence type="ECO:0000313" key="1">
    <source>
        <dbReference type="EMBL" id="WFU62638.1"/>
    </source>
</evidence>
<dbReference type="RefSeq" id="WP_310885295.1">
    <property type="nucleotide sequence ID" value="NZ_CP121646.1"/>
</dbReference>
<gene>
    <name evidence="1" type="ORF">QA636_35130</name>
</gene>
<evidence type="ECO:0000313" key="2">
    <source>
        <dbReference type="Proteomes" id="UP001221546"/>
    </source>
</evidence>
<organism evidence="1 2">
    <name type="scientific">Bradyrhizobium brasilense</name>
    <dbReference type="NCBI Taxonomy" id="1419277"/>
    <lineage>
        <taxon>Bacteria</taxon>
        <taxon>Pseudomonadati</taxon>
        <taxon>Pseudomonadota</taxon>
        <taxon>Alphaproteobacteria</taxon>
        <taxon>Hyphomicrobiales</taxon>
        <taxon>Nitrobacteraceae</taxon>
        <taxon>Bradyrhizobium</taxon>
    </lineage>
</organism>
<keyword evidence="2" id="KW-1185">Reference proteome</keyword>
<protein>
    <submittedName>
        <fullName evidence="1">Uncharacterized protein</fullName>
    </submittedName>
</protein>